<evidence type="ECO:0000313" key="2">
    <source>
        <dbReference type="Proteomes" id="UP001499951"/>
    </source>
</evidence>
<protein>
    <submittedName>
        <fullName evidence="1">DUF934 domain-containing protein</fullName>
    </submittedName>
</protein>
<sequence>MLIKNNLPAEDTYVTVADDAPLPDGAVVVSLKRFRAERSDLLARNQKLGIVLDSDQSPEALGSDLDRLSLVVLEFPKFRDGRPFSWARILRTRLKFTGEIRARGDFLYDQIAFLKRVGVDAFELPPSITPELFARALTEMTNVYQPSADGRTTIVAMR</sequence>
<comment type="caution">
    <text evidence="1">The sequence shown here is derived from an EMBL/GenBank/DDBJ whole genome shotgun (WGS) entry which is preliminary data.</text>
</comment>
<dbReference type="Proteomes" id="UP001499951">
    <property type="component" value="Unassembled WGS sequence"/>
</dbReference>
<dbReference type="RefSeq" id="WP_166933040.1">
    <property type="nucleotide sequence ID" value="NZ_BAAADD010000003.1"/>
</dbReference>
<gene>
    <name evidence="1" type="ORF">GCM10008942_14430</name>
</gene>
<reference evidence="1 2" key="1">
    <citation type="journal article" date="2019" name="Int. J. Syst. Evol. Microbiol.">
        <title>The Global Catalogue of Microorganisms (GCM) 10K type strain sequencing project: providing services to taxonomists for standard genome sequencing and annotation.</title>
        <authorList>
            <consortium name="The Broad Institute Genomics Platform"/>
            <consortium name="The Broad Institute Genome Sequencing Center for Infectious Disease"/>
            <person name="Wu L."/>
            <person name="Ma J."/>
        </authorList>
    </citation>
    <scope>NUCLEOTIDE SEQUENCE [LARGE SCALE GENOMIC DNA]</scope>
    <source>
        <strain evidence="1 2">JCM 15089</strain>
    </source>
</reference>
<dbReference type="PIRSF" id="PIRSF030820">
    <property type="entry name" value="UCP030820"/>
    <property type="match status" value="1"/>
</dbReference>
<dbReference type="Pfam" id="PF06073">
    <property type="entry name" value="DUF934"/>
    <property type="match status" value="1"/>
</dbReference>
<evidence type="ECO:0000313" key="1">
    <source>
        <dbReference type="EMBL" id="GAA0567042.1"/>
    </source>
</evidence>
<keyword evidence="2" id="KW-1185">Reference proteome</keyword>
<organism evidence="1 2">
    <name type="scientific">Rhizomicrobium electricum</name>
    <dbReference type="NCBI Taxonomy" id="480070"/>
    <lineage>
        <taxon>Bacteria</taxon>
        <taxon>Pseudomonadati</taxon>
        <taxon>Pseudomonadota</taxon>
        <taxon>Alphaproteobacteria</taxon>
        <taxon>Micropepsales</taxon>
        <taxon>Micropepsaceae</taxon>
        <taxon>Rhizomicrobium</taxon>
    </lineage>
</organism>
<name>A0ABN1EI41_9PROT</name>
<dbReference type="EMBL" id="BAAADD010000003">
    <property type="protein sequence ID" value="GAA0567042.1"/>
    <property type="molecule type" value="Genomic_DNA"/>
</dbReference>
<proteinExistence type="predicted"/>
<accession>A0ABN1EI41</accession>
<dbReference type="InterPro" id="IPR008318">
    <property type="entry name" value="UCP030820"/>
</dbReference>